<protein>
    <submittedName>
        <fullName evidence="1">Uncharacterized protein</fullName>
    </submittedName>
</protein>
<dbReference type="EMBL" id="HACG01002839">
    <property type="protein sequence ID" value="CEK49704.1"/>
    <property type="molecule type" value="Transcribed_RNA"/>
</dbReference>
<reference evidence="1" key="1">
    <citation type="submission" date="2014-12" db="EMBL/GenBank/DDBJ databases">
        <title>Insight into the proteome of Arion vulgaris.</title>
        <authorList>
            <person name="Aradska J."/>
            <person name="Bulat T."/>
            <person name="Smidak R."/>
            <person name="Sarate P."/>
            <person name="Gangsoo J."/>
            <person name="Sialana F."/>
            <person name="Bilban M."/>
            <person name="Lubec G."/>
        </authorList>
    </citation>
    <scope>NUCLEOTIDE SEQUENCE</scope>
    <source>
        <tissue evidence="1">Skin</tissue>
    </source>
</reference>
<dbReference type="AlphaFoldDB" id="A0A0B6Y0L7"/>
<feature type="non-terminal residue" evidence="1">
    <location>
        <position position="1"/>
    </location>
</feature>
<organism evidence="1">
    <name type="scientific">Arion vulgaris</name>
    <dbReference type="NCBI Taxonomy" id="1028688"/>
    <lineage>
        <taxon>Eukaryota</taxon>
        <taxon>Metazoa</taxon>
        <taxon>Spiralia</taxon>
        <taxon>Lophotrochozoa</taxon>
        <taxon>Mollusca</taxon>
        <taxon>Gastropoda</taxon>
        <taxon>Heterobranchia</taxon>
        <taxon>Euthyneura</taxon>
        <taxon>Panpulmonata</taxon>
        <taxon>Eupulmonata</taxon>
        <taxon>Stylommatophora</taxon>
        <taxon>Helicina</taxon>
        <taxon>Arionoidea</taxon>
        <taxon>Arionidae</taxon>
        <taxon>Arion</taxon>
    </lineage>
</organism>
<sequence length="92" mass="11028">TVQRISLSVIMFDQNRNNIFRRQVVWKAYRRQLVWKVEIADKLCGRRYQTCCMEGLSQRSCVENGDCRQAVWKTEITDKLYGRWKSQTSCME</sequence>
<evidence type="ECO:0000313" key="1">
    <source>
        <dbReference type="EMBL" id="CEK49704.1"/>
    </source>
</evidence>
<name>A0A0B6Y0L7_9EUPU</name>
<proteinExistence type="predicted"/>
<accession>A0A0B6Y0L7</accession>
<gene>
    <name evidence="1" type="primary">ORF8561</name>
</gene>
<feature type="non-terminal residue" evidence="1">
    <location>
        <position position="92"/>
    </location>
</feature>